<dbReference type="AlphaFoldDB" id="A0A2P2PLT4"/>
<evidence type="ECO:0000313" key="1">
    <source>
        <dbReference type="EMBL" id="MBX55611.1"/>
    </source>
</evidence>
<reference evidence="1" key="1">
    <citation type="submission" date="2018-02" db="EMBL/GenBank/DDBJ databases">
        <title>Rhizophora mucronata_Transcriptome.</title>
        <authorList>
            <person name="Meera S.P."/>
            <person name="Sreeshan A."/>
            <person name="Augustine A."/>
        </authorList>
    </citation>
    <scope>NUCLEOTIDE SEQUENCE</scope>
    <source>
        <tissue evidence="1">Leaf</tissue>
    </source>
</reference>
<name>A0A2P2PLT4_RHIMU</name>
<sequence>MPASKQALLQQQLRSERNNCKFDSIKRDNNWTI</sequence>
<accession>A0A2P2PLT4</accession>
<protein>
    <submittedName>
        <fullName evidence="1">Uncharacterized protein</fullName>
    </submittedName>
</protein>
<organism evidence="1">
    <name type="scientific">Rhizophora mucronata</name>
    <name type="common">Asiatic mangrove</name>
    <dbReference type="NCBI Taxonomy" id="61149"/>
    <lineage>
        <taxon>Eukaryota</taxon>
        <taxon>Viridiplantae</taxon>
        <taxon>Streptophyta</taxon>
        <taxon>Embryophyta</taxon>
        <taxon>Tracheophyta</taxon>
        <taxon>Spermatophyta</taxon>
        <taxon>Magnoliopsida</taxon>
        <taxon>eudicotyledons</taxon>
        <taxon>Gunneridae</taxon>
        <taxon>Pentapetalae</taxon>
        <taxon>rosids</taxon>
        <taxon>fabids</taxon>
        <taxon>Malpighiales</taxon>
        <taxon>Rhizophoraceae</taxon>
        <taxon>Rhizophora</taxon>
    </lineage>
</organism>
<proteinExistence type="predicted"/>
<dbReference type="EMBL" id="GGEC01075127">
    <property type="protein sequence ID" value="MBX55611.1"/>
    <property type="molecule type" value="Transcribed_RNA"/>
</dbReference>